<dbReference type="AlphaFoldDB" id="A0A0F9I4V4"/>
<name>A0A0F9I4V4_9ZZZZ</name>
<organism evidence="1">
    <name type="scientific">marine sediment metagenome</name>
    <dbReference type="NCBI Taxonomy" id="412755"/>
    <lineage>
        <taxon>unclassified sequences</taxon>
        <taxon>metagenomes</taxon>
        <taxon>ecological metagenomes</taxon>
    </lineage>
</organism>
<accession>A0A0F9I4V4</accession>
<evidence type="ECO:0000313" key="1">
    <source>
        <dbReference type="EMBL" id="KKM22557.1"/>
    </source>
</evidence>
<reference evidence="1" key="1">
    <citation type="journal article" date="2015" name="Nature">
        <title>Complex archaea that bridge the gap between prokaryotes and eukaryotes.</title>
        <authorList>
            <person name="Spang A."/>
            <person name="Saw J.H."/>
            <person name="Jorgensen S.L."/>
            <person name="Zaremba-Niedzwiedzka K."/>
            <person name="Martijn J."/>
            <person name="Lind A.E."/>
            <person name="van Eijk R."/>
            <person name="Schleper C."/>
            <person name="Guy L."/>
            <person name="Ettema T.J."/>
        </authorList>
    </citation>
    <scope>NUCLEOTIDE SEQUENCE</scope>
</reference>
<sequence>MGKPTLPKDRTDLLKEMLKVNDQNYGLLRAQDQMANKNIGAGFGAARNQPNDLQRFDIRGGFIQGWSGSAVVTSDELDGTGIINLQIYQTSKLIIPNVGANTLLVLVATILDGQELWISAESGDTLPIQNTAGAGNTTTGNIDVGGSDITLNAGDWLQLVFDARDQKWHGSLGTGGGSEGSRLLTGLTADDSTVGVIPWDNNFFFGDITKITATATPGVFKLLQGDSYTMEALLQVEMVESGGGSELTFTWQEGAAEGGPFTDVAANQSVVGSMEVGKATLTTQPHAIALVVANTADVFVRTFSTLLSGTYTRTIALSTIAEIETIGTGSAGGTGGADSLGQLSDVAINPDPPIANDILQFNTTSG</sequence>
<feature type="non-terminal residue" evidence="1">
    <location>
        <position position="366"/>
    </location>
</feature>
<comment type="caution">
    <text evidence="1">The sequence shown here is derived from an EMBL/GenBank/DDBJ whole genome shotgun (WGS) entry which is preliminary data.</text>
</comment>
<protein>
    <submittedName>
        <fullName evidence="1">Uncharacterized protein</fullName>
    </submittedName>
</protein>
<dbReference type="EMBL" id="LAZR01013309">
    <property type="protein sequence ID" value="KKM22557.1"/>
    <property type="molecule type" value="Genomic_DNA"/>
</dbReference>
<proteinExistence type="predicted"/>
<gene>
    <name evidence="1" type="ORF">LCGC14_1624070</name>
</gene>